<dbReference type="EMBL" id="MN738789">
    <property type="protein sequence ID" value="QHT37088.1"/>
    <property type="molecule type" value="Genomic_DNA"/>
</dbReference>
<accession>A0A6C0F609</accession>
<organism evidence="1">
    <name type="scientific">viral metagenome</name>
    <dbReference type="NCBI Taxonomy" id="1070528"/>
    <lineage>
        <taxon>unclassified sequences</taxon>
        <taxon>metagenomes</taxon>
        <taxon>organismal metagenomes</taxon>
    </lineage>
</organism>
<evidence type="ECO:0000313" key="1">
    <source>
        <dbReference type="EMBL" id="QHT37088.1"/>
    </source>
</evidence>
<name>A0A6C0F609_9ZZZZ</name>
<proteinExistence type="predicted"/>
<reference evidence="1" key="1">
    <citation type="journal article" date="2020" name="Nature">
        <title>Giant virus diversity and host interactions through global metagenomics.</title>
        <authorList>
            <person name="Schulz F."/>
            <person name="Roux S."/>
            <person name="Paez-Espino D."/>
            <person name="Jungbluth S."/>
            <person name="Walsh D.A."/>
            <person name="Denef V.J."/>
            <person name="McMahon K.D."/>
            <person name="Konstantinidis K.T."/>
            <person name="Eloe-Fadrosh E.A."/>
            <person name="Kyrpides N.C."/>
            <person name="Woyke T."/>
        </authorList>
    </citation>
    <scope>NUCLEOTIDE SEQUENCE</scope>
    <source>
        <strain evidence="1">GVMAG-S-ERX555967-131</strain>
    </source>
</reference>
<protein>
    <submittedName>
        <fullName evidence="1">Uncharacterized protein</fullName>
    </submittedName>
</protein>
<dbReference type="AlphaFoldDB" id="A0A6C0F609"/>
<sequence>MIEIIDLTNEKNPKIIINITNNNNTNEVQKILGKINPCSLKKEKEKKMYRLANNKRTPIKERLQAAKKLKRYISK</sequence>